<feature type="domain" description="CENP-V/GFA" evidence="5">
    <location>
        <begin position="3"/>
        <end position="121"/>
    </location>
</feature>
<dbReference type="PROSITE" id="PS51891">
    <property type="entry name" value="CENP_V_GFA"/>
    <property type="match status" value="1"/>
</dbReference>
<name>A0A7L5C108_9RHOB</name>
<evidence type="ECO:0000256" key="3">
    <source>
        <dbReference type="ARBA" id="ARBA00022833"/>
    </source>
</evidence>
<dbReference type="InterPro" id="IPR006913">
    <property type="entry name" value="CENP-V/GFA"/>
</dbReference>
<dbReference type="GO" id="GO:0016846">
    <property type="term" value="F:carbon-sulfur lyase activity"/>
    <property type="evidence" value="ECO:0007669"/>
    <property type="project" value="InterPro"/>
</dbReference>
<dbReference type="EMBL" id="CP049056">
    <property type="protein sequence ID" value="QIE55539.1"/>
    <property type="molecule type" value="Genomic_DNA"/>
</dbReference>
<dbReference type="Proteomes" id="UP000503336">
    <property type="component" value="Chromosome"/>
</dbReference>
<dbReference type="AlphaFoldDB" id="A0A7L5C108"/>
<sequence length="142" mass="15444">MPMSGTCLCGAVSYEIAAAKSQVGACHCRMCQAWSGGVFIGLRVASDEVTLKGEENLTVYRSSDWAERGFCATCGSSLFYRITAPGPMQDEYHFGAGTLDDWGDLKMNEEFFIDRKPAAYAFAGDRKTMTSDEVFALFASKG</sequence>
<dbReference type="RefSeq" id="WP_165097601.1">
    <property type="nucleotide sequence ID" value="NZ_CP049056.1"/>
</dbReference>
<evidence type="ECO:0000313" key="7">
    <source>
        <dbReference type="Proteomes" id="UP000503336"/>
    </source>
</evidence>
<evidence type="ECO:0000259" key="5">
    <source>
        <dbReference type="PROSITE" id="PS51891"/>
    </source>
</evidence>
<evidence type="ECO:0000313" key="6">
    <source>
        <dbReference type="EMBL" id="QIE55539.1"/>
    </source>
</evidence>
<dbReference type="Gene3D" id="3.90.1590.10">
    <property type="entry name" value="glutathione-dependent formaldehyde- activating enzyme (gfa)"/>
    <property type="match status" value="1"/>
</dbReference>
<keyword evidence="4" id="KW-0456">Lyase</keyword>
<dbReference type="KEGG" id="hdh:G5B40_08760"/>
<dbReference type="Pfam" id="PF04828">
    <property type="entry name" value="GFA"/>
    <property type="match status" value="1"/>
</dbReference>
<dbReference type="PANTHER" id="PTHR33337:SF40">
    <property type="entry name" value="CENP-V_GFA DOMAIN-CONTAINING PROTEIN-RELATED"/>
    <property type="match status" value="1"/>
</dbReference>
<dbReference type="InterPro" id="IPR011057">
    <property type="entry name" value="Mss4-like_sf"/>
</dbReference>
<evidence type="ECO:0000256" key="2">
    <source>
        <dbReference type="ARBA" id="ARBA00022723"/>
    </source>
</evidence>
<keyword evidence="7" id="KW-1185">Reference proteome</keyword>
<proteinExistence type="inferred from homology"/>
<comment type="similarity">
    <text evidence="1">Belongs to the Gfa family.</text>
</comment>
<dbReference type="GO" id="GO:0046872">
    <property type="term" value="F:metal ion binding"/>
    <property type="evidence" value="ECO:0007669"/>
    <property type="project" value="UniProtKB-KW"/>
</dbReference>
<reference evidence="6 7" key="1">
    <citation type="submission" date="2020-02" db="EMBL/GenBank/DDBJ databases">
        <title>complete genome sequence of Rhodobacteraceae bacterium.</title>
        <authorList>
            <person name="Park J."/>
            <person name="Kim Y.-S."/>
            <person name="Kim K.-H."/>
        </authorList>
    </citation>
    <scope>NUCLEOTIDE SEQUENCE [LARGE SCALE GENOMIC DNA]</scope>
    <source>
        <strain evidence="6 7">RR4-56</strain>
    </source>
</reference>
<keyword evidence="2" id="KW-0479">Metal-binding</keyword>
<dbReference type="SUPFAM" id="SSF51316">
    <property type="entry name" value="Mss4-like"/>
    <property type="match status" value="1"/>
</dbReference>
<evidence type="ECO:0000256" key="1">
    <source>
        <dbReference type="ARBA" id="ARBA00005495"/>
    </source>
</evidence>
<dbReference type="PANTHER" id="PTHR33337">
    <property type="entry name" value="GFA DOMAIN-CONTAINING PROTEIN"/>
    <property type="match status" value="1"/>
</dbReference>
<organism evidence="6 7">
    <name type="scientific">Pikeienuella piscinae</name>
    <dbReference type="NCBI Taxonomy" id="2748098"/>
    <lineage>
        <taxon>Bacteria</taxon>
        <taxon>Pseudomonadati</taxon>
        <taxon>Pseudomonadota</taxon>
        <taxon>Alphaproteobacteria</taxon>
        <taxon>Rhodobacterales</taxon>
        <taxon>Paracoccaceae</taxon>
        <taxon>Pikeienuella</taxon>
    </lineage>
</organism>
<evidence type="ECO:0000256" key="4">
    <source>
        <dbReference type="ARBA" id="ARBA00023239"/>
    </source>
</evidence>
<gene>
    <name evidence="6" type="ORF">G5B40_08760</name>
</gene>
<keyword evidence="3" id="KW-0862">Zinc</keyword>
<accession>A0A7L5C108</accession>
<protein>
    <submittedName>
        <fullName evidence="6">GFA family protein</fullName>
    </submittedName>
</protein>